<accession>A0A1I4PIJ7</accession>
<evidence type="ECO:0000313" key="2">
    <source>
        <dbReference type="Proteomes" id="UP000199144"/>
    </source>
</evidence>
<organism evidence="1 2">
    <name type="scientific">Shimia aestuarii</name>
    <dbReference type="NCBI Taxonomy" id="254406"/>
    <lineage>
        <taxon>Bacteria</taxon>
        <taxon>Pseudomonadati</taxon>
        <taxon>Pseudomonadota</taxon>
        <taxon>Alphaproteobacteria</taxon>
        <taxon>Rhodobacterales</taxon>
        <taxon>Roseobacteraceae</taxon>
    </lineage>
</organism>
<reference evidence="1 2" key="1">
    <citation type="submission" date="2016-10" db="EMBL/GenBank/DDBJ databases">
        <authorList>
            <person name="de Groot N.N."/>
        </authorList>
    </citation>
    <scope>NUCLEOTIDE SEQUENCE [LARGE SCALE GENOMIC DNA]</scope>
    <source>
        <strain evidence="1 2">DSM 15283</strain>
    </source>
</reference>
<gene>
    <name evidence="1" type="ORF">SAMN04488042_105258</name>
</gene>
<dbReference type="STRING" id="254406.SAMN04488042_105258"/>
<proteinExistence type="predicted"/>
<dbReference type="AlphaFoldDB" id="A0A1I4PIJ7"/>
<protein>
    <submittedName>
        <fullName evidence="1">Phage tail tape measure protein, lambda family</fullName>
    </submittedName>
</protein>
<dbReference type="Proteomes" id="UP000199144">
    <property type="component" value="Unassembled WGS sequence"/>
</dbReference>
<sequence length="219" mass="22521">MTEIEGLDELEAQVDALEVSLGQTTAVAAGFDTELKRMRDALSATGQDVATLEKGIGRGLRKAFDGLVFDGMKLSDALETVAGSMIDATYRAALTPVTDQLGGVIAGGVSNLIEGLLPFANGAGFAQGRVMPFAKGGIVSGPTTFPMRGGVGLMGEAGPEAIMPLSRGPDGRLGVQAGGGRAVNVVMNITTPDVEGFRRSQGQIAAQMNRVLSRGQRNG</sequence>
<dbReference type="OrthoDB" id="8448547at2"/>
<keyword evidence="2" id="KW-1185">Reference proteome</keyword>
<dbReference type="EMBL" id="FOTQ01000005">
    <property type="protein sequence ID" value="SFM27527.1"/>
    <property type="molecule type" value="Genomic_DNA"/>
</dbReference>
<name>A0A1I4PIJ7_9RHOB</name>
<dbReference type="RefSeq" id="WP_093094426.1">
    <property type="nucleotide sequence ID" value="NZ_FOTQ01000005.1"/>
</dbReference>
<evidence type="ECO:0000313" key="1">
    <source>
        <dbReference type="EMBL" id="SFM27527.1"/>
    </source>
</evidence>